<feature type="transmembrane region" description="Helical" evidence="1">
    <location>
        <begin position="36"/>
        <end position="55"/>
    </location>
</feature>
<keyword evidence="1" id="KW-0812">Transmembrane</keyword>
<organism evidence="3 4">
    <name type="scientific">Amycolatopsis thermophila</name>
    <dbReference type="NCBI Taxonomy" id="206084"/>
    <lineage>
        <taxon>Bacteria</taxon>
        <taxon>Bacillati</taxon>
        <taxon>Actinomycetota</taxon>
        <taxon>Actinomycetes</taxon>
        <taxon>Pseudonocardiales</taxon>
        <taxon>Pseudonocardiaceae</taxon>
        <taxon>Amycolatopsis</taxon>
    </lineage>
</organism>
<proteinExistence type="predicted"/>
<name>A0ABU0ENT6_9PSEU</name>
<feature type="chain" id="PRO_5046509964" description="Holin" evidence="2">
    <location>
        <begin position="27"/>
        <end position="76"/>
    </location>
</feature>
<accession>A0ABU0ENT6</accession>
<evidence type="ECO:0000313" key="3">
    <source>
        <dbReference type="EMBL" id="MDQ0376477.1"/>
    </source>
</evidence>
<dbReference type="Proteomes" id="UP001229651">
    <property type="component" value="Unassembled WGS sequence"/>
</dbReference>
<dbReference type="RefSeq" id="WP_306988351.1">
    <property type="nucleotide sequence ID" value="NZ_JAUSUT010000001.1"/>
</dbReference>
<feature type="signal peptide" evidence="2">
    <location>
        <begin position="1"/>
        <end position="26"/>
    </location>
</feature>
<keyword evidence="4" id="KW-1185">Reference proteome</keyword>
<protein>
    <recommendedName>
        <fullName evidence="5">Holin</fullName>
    </recommendedName>
</protein>
<keyword evidence="1" id="KW-0472">Membrane</keyword>
<evidence type="ECO:0000256" key="2">
    <source>
        <dbReference type="SAM" id="SignalP"/>
    </source>
</evidence>
<dbReference type="EMBL" id="JAUSUT010000001">
    <property type="protein sequence ID" value="MDQ0376477.1"/>
    <property type="molecule type" value="Genomic_DNA"/>
</dbReference>
<sequence>MKISGKAKAVVAAIGGLATALSPVLADDVIGLDETSGVIAALVFAIATVAGVYGVRNGKKPEDLANAGQVDAPLGE</sequence>
<comment type="caution">
    <text evidence="3">The sequence shown here is derived from an EMBL/GenBank/DDBJ whole genome shotgun (WGS) entry which is preliminary data.</text>
</comment>
<keyword evidence="2" id="KW-0732">Signal</keyword>
<evidence type="ECO:0000313" key="4">
    <source>
        <dbReference type="Proteomes" id="UP001229651"/>
    </source>
</evidence>
<reference evidence="3 4" key="1">
    <citation type="submission" date="2023-07" db="EMBL/GenBank/DDBJ databases">
        <title>Sequencing the genomes of 1000 actinobacteria strains.</title>
        <authorList>
            <person name="Klenk H.-P."/>
        </authorList>
    </citation>
    <scope>NUCLEOTIDE SEQUENCE [LARGE SCALE GENOMIC DNA]</scope>
    <source>
        <strain evidence="3 4">DSM 45805</strain>
    </source>
</reference>
<keyword evidence="1" id="KW-1133">Transmembrane helix</keyword>
<evidence type="ECO:0000256" key="1">
    <source>
        <dbReference type="SAM" id="Phobius"/>
    </source>
</evidence>
<gene>
    <name evidence="3" type="ORF">FB470_000471</name>
</gene>
<evidence type="ECO:0008006" key="5">
    <source>
        <dbReference type="Google" id="ProtNLM"/>
    </source>
</evidence>